<dbReference type="EMBL" id="JAGIZB010000001">
    <property type="protein sequence ID" value="MBP0443202.1"/>
    <property type="molecule type" value="Genomic_DNA"/>
</dbReference>
<keyword evidence="4" id="KW-1185">Reference proteome</keyword>
<feature type="signal peptide" evidence="2">
    <location>
        <begin position="1"/>
        <end position="22"/>
    </location>
</feature>
<organism evidence="3 4">
    <name type="scientific">Pararoseomonas baculiformis</name>
    <dbReference type="NCBI Taxonomy" id="2820812"/>
    <lineage>
        <taxon>Bacteria</taxon>
        <taxon>Pseudomonadati</taxon>
        <taxon>Pseudomonadota</taxon>
        <taxon>Alphaproteobacteria</taxon>
        <taxon>Acetobacterales</taxon>
        <taxon>Acetobacteraceae</taxon>
        <taxon>Pararoseomonas</taxon>
    </lineage>
</organism>
<protein>
    <submittedName>
        <fullName evidence="3">DUF3035 domain-containing protein</fullName>
    </submittedName>
</protein>
<evidence type="ECO:0000313" key="4">
    <source>
        <dbReference type="Proteomes" id="UP000681594"/>
    </source>
</evidence>
<dbReference type="Pfam" id="PF11233">
    <property type="entry name" value="DUF3035"/>
    <property type="match status" value="1"/>
</dbReference>
<dbReference type="Proteomes" id="UP000681594">
    <property type="component" value="Unassembled WGS sequence"/>
</dbReference>
<dbReference type="RefSeq" id="WP_209377430.1">
    <property type="nucleotide sequence ID" value="NZ_JAGIZB010000001.1"/>
</dbReference>
<name>A0ABS4A873_9PROT</name>
<proteinExistence type="predicted"/>
<evidence type="ECO:0000256" key="1">
    <source>
        <dbReference type="SAM" id="MobiDB-lite"/>
    </source>
</evidence>
<reference evidence="3 4" key="1">
    <citation type="submission" date="2021-03" db="EMBL/GenBank/DDBJ databases">
        <authorList>
            <person name="So Y."/>
        </authorList>
    </citation>
    <scope>NUCLEOTIDE SEQUENCE [LARGE SCALE GENOMIC DNA]</scope>
    <source>
        <strain evidence="3 4">SSH11</strain>
    </source>
</reference>
<keyword evidence="2" id="KW-0732">Signal</keyword>
<feature type="chain" id="PRO_5047368605" evidence="2">
    <location>
        <begin position="23"/>
        <end position="187"/>
    </location>
</feature>
<accession>A0ABS4A873</accession>
<gene>
    <name evidence="3" type="ORF">J8J14_00290</name>
</gene>
<dbReference type="InterPro" id="IPR021395">
    <property type="entry name" value="DUF3035"/>
</dbReference>
<evidence type="ECO:0000313" key="3">
    <source>
        <dbReference type="EMBL" id="MBP0443202.1"/>
    </source>
</evidence>
<feature type="region of interest" description="Disordered" evidence="1">
    <location>
        <begin position="45"/>
        <end position="111"/>
    </location>
</feature>
<feature type="compositionally biased region" description="Polar residues" evidence="1">
    <location>
        <begin position="91"/>
        <end position="111"/>
    </location>
</feature>
<comment type="caution">
    <text evidence="3">The sequence shown here is derived from an EMBL/GenBank/DDBJ whole genome shotgun (WGS) entry which is preliminary data.</text>
</comment>
<sequence>MTPRPLLLAPLLLLAACGGDTARSLGLTRDAPDEFQVVTRAPLSIPSSLGHLPAPRPGAQRPQELSARERGESTLAPGTLMGEGRTDRPSSAESALIAQASQSAGVGATSANLRRQVDEEARRLERPQRSLTDRLMFWQDAPPPGTVLDPEREAQRLREAAALGRAPDQGETPIIQRRQRGLLEGLF</sequence>
<dbReference type="PROSITE" id="PS51257">
    <property type="entry name" value="PROKAR_LIPOPROTEIN"/>
    <property type="match status" value="1"/>
</dbReference>
<evidence type="ECO:0000256" key="2">
    <source>
        <dbReference type="SAM" id="SignalP"/>
    </source>
</evidence>